<dbReference type="Gene3D" id="3.40.50.200">
    <property type="entry name" value="Peptidase S8/S53 domain"/>
    <property type="match status" value="1"/>
</dbReference>
<gene>
    <name evidence="7" type="ORF">HAP48_001715</name>
</gene>
<dbReference type="InterPro" id="IPR000209">
    <property type="entry name" value="Peptidase_S8/S53_dom"/>
</dbReference>
<evidence type="ECO:0000313" key="7">
    <source>
        <dbReference type="EMBL" id="NVI41834.1"/>
    </source>
</evidence>
<feature type="active site" description="Charge relay system" evidence="5">
    <location>
        <position position="537"/>
    </location>
</feature>
<proteinExistence type="inferred from homology"/>
<dbReference type="PRINTS" id="PR00723">
    <property type="entry name" value="SUBTILISIN"/>
</dbReference>
<dbReference type="InterPro" id="IPR050131">
    <property type="entry name" value="Peptidase_S8_subtilisin-like"/>
</dbReference>
<evidence type="ECO:0000256" key="2">
    <source>
        <dbReference type="ARBA" id="ARBA00022670"/>
    </source>
</evidence>
<dbReference type="AlphaFoldDB" id="A0A973ZZ93"/>
<reference evidence="7" key="1">
    <citation type="submission" date="2020-06" db="EMBL/GenBank/DDBJ databases">
        <title>Whole Genome Sequence of Bradyrhizobium sp. Strain 1S1.</title>
        <authorList>
            <person name="Bromfield E.S.P."/>
            <person name="Cloutier S."/>
        </authorList>
    </citation>
    <scope>NUCLEOTIDE SEQUENCE [LARGE SCALE GENOMIC DNA]</scope>
    <source>
        <strain evidence="7">1S1</strain>
    </source>
</reference>
<dbReference type="InterPro" id="IPR036852">
    <property type="entry name" value="Peptidase_S8/S53_dom_sf"/>
</dbReference>
<dbReference type="EMBL" id="JAAOLE020000001">
    <property type="protein sequence ID" value="NVI41834.1"/>
    <property type="molecule type" value="Genomic_DNA"/>
</dbReference>
<evidence type="ECO:0000256" key="5">
    <source>
        <dbReference type="PROSITE-ProRule" id="PRU01240"/>
    </source>
</evidence>
<comment type="caution">
    <text evidence="7">The sequence shown here is derived from an EMBL/GenBank/DDBJ whole genome shotgun (WGS) entry which is preliminary data.</text>
</comment>
<organism evidence="7">
    <name type="scientific">Bradyrhizobium septentrionale</name>
    <dbReference type="NCBI Taxonomy" id="1404411"/>
    <lineage>
        <taxon>Bacteria</taxon>
        <taxon>Pseudomonadati</taxon>
        <taxon>Pseudomonadota</taxon>
        <taxon>Alphaproteobacteria</taxon>
        <taxon>Hyphomicrobiales</taxon>
        <taxon>Nitrobacteraceae</taxon>
        <taxon>Bradyrhizobium</taxon>
    </lineage>
</organism>
<evidence type="ECO:0000259" key="6">
    <source>
        <dbReference type="Pfam" id="PF00082"/>
    </source>
</evidence>
<comment type="similarity">
    <text evidence="1 5">Belongs to the peptidase S8 family.</text>
</comment>
<name>A0A973ZZ93_9BRAD</name>
<evidence type="ECO:0000256" key="4">
    <source>
        <dbReference type="ARBA" id="ARBA00022825"/>
    </source>
</evidence>
<keyword evidence="2 5" id="KW-0645">Protease</keyword>
<dbReference type="Pfam" id="PF00082">
    <property type="entry name" value="Peptidase_S8"/>
    <property type="match status" value="1"/>
</dbReference>
<evidence type="ECO:0000256" key="3">
    <source>
        <dbReference type="ARBA" id="ARBA00022801"/>
    </source>
</evidence>
<dbReference type="GO" id="GO:0004252">
    <property type="term" value="F:serine-type endopeptidase activity"/>
    <property type="evidence" value="ECO:0007669"/>
    <property type="project" value="UniProtKB-UniRule"/>
</dbReference>
<dbReference type="PANTHER" id="PTHR43806">
    <property type="entry name" value="PEPTIDASE S8"/>
    <property type="match status" value="1"/>
</dbReference>
<dbReference type="PROSITE" id="PS51892">
    <property type="entry name" value="SUBTILASE"/>
    <property type="match status" value="1"/>
</dbReference>
<dbReference type="GO" id="GO:0006508">
    <property type="term" value="P:proteolysis"/>
    <property type="evidence" value="ECO:0007669"/>
    <property type="project" value="UniProtKB-KW"/>
</dbReference>
<dbReference type="InterPro" id="IPR034074">
    <property type="entry name" value="Y4bN_pept_dom"/>
</dbReference>
<dbReference type="CDD" id="cd04847">
    <property type="entry name" value="Peptidases_S8_Subtilisin_like_2"/>
    <property type="match status" value="1"/>
</dbReference>
<keyword evidence="3 5" id="KW-0378">Hydrolase</keyword>
<evidence type="ECO:0000256" key="1">
    <source>
        <dbReference type="ARBA" id="ARBA00011073"/>
    </source>
</evidence>
<dbReference type="RefSeq" id="WP_166211963.1">
    <property type="nucleotide sequence ID" value="NZ_CP088285.1"/>
</dbReference>
<feature type="active site" description="Charge relay system" evidence="5">
    <location>
        <position position="268"/>
    </location>
</feature>
<accession>A0A973ZZ93</accession>
<protein>
    <submittedName>
        <fullName evidence="7">S8 family peptidase</fullName>
    </submittedName>
</protein>
<sequence>MATYDHLPLRRLEGTLERRTHGFGSPPPREAKAHGARIQTEIEEVVASYNELPAVEGVDPSLILKISVAGNVDEDEWRKLGLTVLSVDGDRSVVLFADDKSLQDFRNKVEAYQGEIPDGRKSPQYAGLVSAIESVSLLSASDRIGRGLNLEGITAPEDFVETDAYLLDFELYYPPDKDDIELFLYRLRQAIAPAGTVLSTYSGFQMLIARVECTGAAVRVALNLPEVAVADIPPQPDIQPEDFTEIDVGDLPAGMPPLDDAVVLGIIDSGVNFGHPLLATTEAGAIAMDPTWSASDTAGHGTSVASIAAFGDISARVSAKNFDAQFRIASARVVDDRGYFPKNQPVPDLMETAIRQLSRDYACRIFNVSLGNPKKPYRGAKPEAWAATLDALARELDILIIVSAGNRDDLTNSYRDGIVSAYPQYLLSDASRIIDPATAAIALTVGSVAHGNGLEDADEELAGIRPICGFEEPSPFTRSGPGVRGMIKPDLVDFGGNAVWDGPTGGLVNGNQKEAAGIWAMHHKPIEKLFRSRSGTSFAAPNVAYKAALLLSQIPDASANLLRSLLALSANIPKAVTLRARGLNEKTAPMVCGYGIPNAEYAVSSDDGRVILLAEDELLLDHFAVFEVPIPTEFQNTKGTREIRVSLAFDPPARHTRADYLGVTMGWRLVRGTDEAAVFDRYRKWTKEEGKPPEFPQRLVCPTDVGSYPSAKGRLV</sequence>
<dbReference type="SUPFAM" id="SSF52743">
    <property type="entry name" value="Subtilisin-like"/>
    <property type="match status" value="1"/>
</dbReference>
<feature type="active site" description="Charge relay system" evidence="5">
    <location>
        <position position="300"/>
    </location>
</feature>
<feature type="domain" description="Peptidase S8/S53" evidence="6">
    <location>
        <begin position="260"/>
        <end position="595"/>
    </location>
</feature>
<keyword evidence="4 5" id="KW-0720">Serine protease</keyword>
<dbReference type="InterPro" id="IPR015500">
    <property type="entry name" value="Peptidase_S8_subtilisin-rel"/>
</dbReference>
<dbReference type="PANTHER" id="PTHR43806:SF11">
    <property type="entry name" value="CEREVISIN-RELATED"/>
    <property type="match status" value="1"/>
</dbReference>